<name>A0A9P5NS57_GYMJU</name>
<gene>
    <name evidence="2" type="ORF">CPB84DRAFT_1823626</name>
</gene>
<dbReference type="Proteomes" id="UP000724874">
    <property type="component" value="Unassembled WGS sequence"/>
</dbReference>
<comment type="caution">
    <text evidence="2">The sequence shown here is derived from an EMBL/GenBank/DDBJ whole genome shotgun (WGS) entry which is preliminary data.</text>
</comment>
<evidence type="ECO:0000256" key="1">
    <source>
        <dbReference type="SAM" id="Phobius"/>
    </source>
</evidence>
<dbReference type="AlphaFoldDB" id="A0A9P5NS57"/>
<feature type="transmembrane region" description="Helical" evidence="1">
    <location>
        <begin position="68"/>
        <end position="89"/>
    </location>
</feature>
<keyword evidence="3" id="KW-1185">Reference proteome</keyword>
<organism evidence="2 3">
    <name type="scientific">Gymnopilus junonius</name>
    <name type="common">Spectacular rustgill mushroom</name>
    <name type="synonym">Gymnopilus spectabilis subsp. junonius</name>
    <dbReference type="NCBI Taxonomy" id="109634"/>
    <lineage>
        <taxon>Eukaryota</taxon>
        <taxon>Fungi</taxon>
        <taxon>Dikarya</taxon>
        <taxon>Basidiomycota</taxon>
        <taxon>Agaricomycotina</taxon>
        <taxon>Agaricomycetes</taxon>
        <taxon>Agaricomycetidae</taxon>
        <taxon>Agaricales</taxon>
        <taxon>Agaricineae</taxon>
        <taxon>Hymenogastraceae</taxon>
        <taxon>Gymnopilus</taxon>
    </lineage>
</organism>
<sequence>MIIYDGEADGQTKDDTYEGLTLRHPQAAHTHAVSLLPDYATSEAEHWKVVQPQQPKPRLLDSRILKGALYALVIYIFLSLVIVTPVVVIKSRKVDYEEDTWSVGPTSSLWSVENQVFPTPLQLSPAGIMSLDANKTCNVWSSTTAWNNTSILQFTLPPNGLVTIRSNVTSNFTTNQITGTLAVALNSDNTVKTIQFSAEVQFSSEYLRYNTHVCLAGQGSDRGLSIFVPKELGQEDNLNFRIEVLLPAGAAVDSFVTSLPMLTQNFDDFRPHFSANEFYIEGMGRPITCKFLQAPRILVKNVAGPIQGSFNVTDAIILDSVKGSIISNVTLTKPPSCTKPILLTMDTGDSAIQANIHLDSYGSLLSMPNSPSYIARVGNFNGPLDLNISYQNNAVGSPLHLQVENNLAKTTVAIDATYQGSFSAKAKLSQVTLTASGVLPEYAPSGKIASSRTNIVYDQNSGDIASGWIGRGPRPMSSSWKQSYVDIASALSPVALIFR</sequence>
<keyword evidence="1" id="KW-0812">Transmembrane</keyword>
<proteinExistence type="predicted"/>
<evidence type="ECO:0000313" key="3">
    <source>
        <dbReference type="Proteomes" id="UP000724874"/>
    </source>
</evidence>
<keyword evidence="1" id="KW-1133">Transmembrane helix</keyword>
<accession>A0A9P5NS57</accession>
<protein>
    <submittedName>
        <fullName evidence="2">Uncharacterized protein</fullName>
    </submittedName>
</protein>
<keyword evidence="1" id="KW-0472">Membrane</keyword>
<evidence type="ECO:0000313" key="2">
    <source>
        <dbReference type="EMBL" id="KAF8904498.1"/>
    </source>
</evidence>
<dbReference type="EMBL" id="JADNYJ010000026">
    <property type="protein sequence ID" value="KAF8904498.1"/>
    <property type="molecule type" value="Genomic_DNA"/>
</dbReference>
<reference evidence="2" key="1">
    <citation type="submission" date="2020-11" db="EMBL/GenBank/DDBJ databases">
        <authorList>
            <consortium name="DOE Joint Genome Institute"/>
            <person name="Ahrendt S."/>
            <person name="Riley R."/>
            <person name="Andreopoulos W."/>
            <person name="LaButti K."/>
            <person name="Pangilinan J."/>
            <person name="Ruiz-duenas F.J."/>
            <person name="Barrasa J.M."/>
            <person name="Sanchez-Garcia M."/>
            <person name="Camarero S."/>
            <person name="Miyauchi S."/>
            <person name="Serrano A."/>
            <person name="Linde D."/>
            <person name="Babiker R."/>
            <person name="Drula E."/>
            <person name="Ayuso-Fernandez I."/>
            <person name="Pacheco R."/>
            <person name="Padilla G."/>
            <person name="Ferreira P."/>
            <person name="Barriuso J."/>
            <person name="Kellner H."/>
            <person name="Castanera R."/>
            <person name="Alfaro M."/>
            <person name="Ramirez L."/>
            <person name="Pisabarro A.G."/>
            <person name="Kuo A."/>
            <person name="Tritt A."/>
            <person name="Lipzen A."/>
            <person name="He G."/>
            <person name="Yan M."/>
            <person name="Ng V."/>
            <person name="Cullen D."/>
            <person name="Martin F."/>
            <person name="Rosso M.-N."/>
            <person name="Henrissat B."/>
            <person name="Hibbett D."/>
            <person name="Martinez A.T."/>
            <person name="Grigoriev I.V."/>
        </authorList>
    </citation>
    <scope>NUCLEOTIDE SEQUENCE</scope>
    <source>
        <strain evidence="2">AH 44721</strain>
    </source>
</reference>
<dbReference type="OrthoDB" id="3233661at2759"/>